<reference evidence="1 2" key="2">
    <citation type="journal article" date="2012" name="Proc. Natl. Acad. Sci. U.S.A.">
        <title>Antigenic diversity is generated by distinct evolutionary mechanisms in African trypanosome species.</title>
        <authorList>
            <person name="Jackson A.P."/>
            <person name="Berry A."/>
            <person name="Aslett M."/>
            <person name="Allison H.C."/>
            <person name="Burton P."/>
            <person name="Vavrova-Anderson J."/>
            <person name="Brown R."/>
            <person name="Browne H."/>
            <person name="Corton N."/>
            <person name="Hauser H."/>
            <person name="Gamble J."/>
            <person name="Gilderthorp R."/>
            <person name="Marcello L."/>
            <person name="McQuillan J."/>
            <person name="Otto T.D."/>
            <person name="Quail M.A."/>
            <person name="Sanders M.J."/>
            <person name="van Tonder A."/>
            <person name="Ginger M.L."/>
            <person name="Field M.C."/>
            <person name="Barry J.D."/>
            <person name="Hertz-Fowler C."/>
            <person name="Berriman M."/>
        </authorList>
    </citation>
    <scope>NUCLEOTIDE SEQUENCE [LARGE SCALE GENOMIC DNA]</scope>
    <source>
        <strain evidence="1 2">IL3000</strain>
    </source>
</reference>
<organism evidence="1 2">
    <name type="scientific">Trypanosoma congolense (strain IL3000)</name>
    <dbReference type="NCBI Taxonomy" id="1068625"/>
    <lineage>
        <taxon>Eukaryota</taxon>
        <taxon>Discoba</taxon>
        <taxon>Euglenozoa</taxon>
        <taxon>Kinetoplastea</taxon>
        <taxon>Metakinetoplastina</taxon>
        <taxon>Trypanosomatida</taxon>
        <taxon>Trypanosomatidae</taxon>
        <taxon>Trypanosoma</taxon>
        <taxon>Nannomonas</taxon>
    </lineage>
</organism>
<name>F9WGX2_TRYCI</name>
<gene>
    <name evidence="1" type="ORF">TCIL3000_0_14740</name>
</gene>
<protein>
    <submittedName>
        <fullName evidence="1">WGS project CAEQ00000000 data, annotated contig 565</fullName>
    </submittedName>
</protein>
<dbReference type="PROSITE" id="PS51257">
    <property type="entry name" value="PROKAR_LIPOPROTEIN"/>
    <property type="match status" value="1"/>
</dbReference>
<keyword evidence="2" id="KW-1185">Reference proteome</keyword>
<comment type="caution">
    <text evidence="1">The sequence shown here is derived from an EMBL/GenBank/DDBJ whole genome shotgun (WGS) entry which is preliminary data.</text>
</comment>
<evidence type="ECO:0000313" key="1">
    <source>
        <dbReference type="EMBL" id="CCD16560.1"/>
    </source>
</evidence>
<reference evidence="2" key="1">
    <citation type="submission" date="2011-07" db="EMBL/GenBank/DDBJ databases">
        <title>Divergent evolution of antigenic variation in African trypanosomes.</title>
        <authorList>
            <person name="Jackson A.P."/>
            <person name="Berry A."/>
            <person name="Allison H.C."/>
            <person name="Burton P."/>
            <person name="Anderson J."/>
            <person name="Aslett M."/>
            <person name="Brown R."/>
            <person name="Corton N."/>
            <person name="Harris D."/>
            <person name="Hauser H."/>
            <person name="Gamble J."/>
            <person name="Gilderthorp R."/>
            <person name="McQuillan J."/>
            <person name="Quail M.A."/>
            <person name="Sanders M."/>
            <person name="Van Tonder A."/>
            <person name="Ginger M.L."/>
            <person name="Donelson J.E."/>
            <person name="Field M.C."/>
            <person name="Barry J.D."/>
            <person name="Berriman M."/>
            <person name="Hertz-Fowler C."/>
        </authorList>
    </citation>
    <scope>NUCLEOTIDE SEQUENCE [LARGE SCALE GENOMIC DNA]</scope>
    <source>
        <strain evidence="2">IL3000</strain>
    </source>
</reference>
<accession>F9WGX2</accession>
<dbReference type="AlphaFoldDB" id="F9WGX2"/>
<evidence type="ECO:0000313" key="2">
    <source>
        <dbReference type="Proteomes" id="UP000000702"/>
    </source>
</evidence>
<dbReference type="EMBL" id="CAEQ01002343">
    <property type="protein sequence ID" value="CCD16560.1"/>
    <property type="molecule type" value="Genomic_DNA"/>
</dbReference>
<dbReference type="Proteomes" id="UP000000702">
    <property type="component" value="Unassembled WGS sequence"/>
</dbReference>
<proteinExistence type="predicted"/>
<dbReference type="VEuPathDB" id="TriTrypDB:TcIL3000_0_14740"/>
<sequence length="227" mass="24511">MTLRLPCVSHLGATAYSCGDMCKARSVVSILHTALEPPFYRYSILAAPFFHLVLEGRGIGQQVAQEMVSRADCPVIPAQLESTEKGRTHPGLNRGPFGLQPNALPLSYESSADRSWSACGLFYGTLTEAPKPECCFTSGHHYTRTTSAKGPPVLSSSSCIWSLSFTATSNVYPISRERREAPNDRHTLLSHCNQGSPGSYMARGSALRLAYVGSVGSHVRNLGLVHA</sequence>